<feature type="domain" description="FPG-type" evidence="2">
    <location>
        <begin position="32"/>
        <end position="66"/>
    </location>
</feature>
<evidence type="ECO:0000259" key="2">
    <source>
        <dbReference type="PROSITE" id="PS51066"/>
    </source>
</evidence>
<evidence type="ECO:0000313" key="4">
    <source>
        <dbReference type="Proteomes" id="UP001501288"/>
    </source>
</evidence>
<dbReference type="Gene3D" id="1.10.8.50">
    <property type="match status" value="1"/>
</dbReference>
<keyword evidence="4" id="KW-1185">Reference proteome</keyword>
<accession>A0ABN2C6L9</accession>
<reference evidence="3 4" key="1">
    <citation type="journal article" date="2019" name="Int. J. Syst. Evol. Microbiol.">
        <title>The Global Catalogue of Microorganisms (GCM) 10K type strain sequencing project: providing services to taxonomists for standard genome sequencing and annotation.</title>
        <authorList>
            <consortium name="The Broad Institute Genomics Platform"/>
            <consortium name="The Broad Institute Genome Sequencing Center for Infectious Disease"/>
            <person name="Wu L."/>
            <person name="Ma J."/>
        </authorList>
    </citation>
    <scope>NUCLEOTIDE SEQUENCE [LARGE SCALE GENOMIC DNA]</scope>
    <source>
        <strain evidence="3 4">JCM 14588</strain>
    </source>
</reference>
<protein>
    <recommendedName>
        <fullName evidence="2">FPG-type domain-containing protein</fullName>
    </recommendedName>
</protein>
<dbReference type="Proteomes" id="UP001501288">
    <property type="component" value="Unassembled WGS sequence"/>
</dbReference>
<evidence type="ECO:0000256" key="1">
    <source>
        <dbReference type="PROSITE-ProRule" id="PRU00391"/>
    </source>
</evidence>
<dbReference type="Pfam" id="PF06827">
    <property type="entry name" value="zf-FPG_IleRS"/>
    <property type="match status" value="1"/>
</dbReference>
<dbReference type="EMBL" id="BAAANV010000066">
    <property type="protein sequence ID" value="GAA1552211.1"/>
    <property type="molecule type" value="Genomic_DNA"/>
</dbReference>
<dbReference type="InterPro" id="IPR015887">
    <property type="entry name" value="DNA_glyclase_Znf_dom_DNA_BS"/>
</dbReference>
<dbReference type="InterPro" id="IPR000214">
    <property type="entry name" value="Znf_DNA_glyclase/AP_lyase"/>
</dbReference>
<keyword evidence="1" id="KW-0862">Zinc</keyword>
<evidence type="ECO:0000313" key="3">
    <source>
        <dbReference type="EMBL" id="GAA1552211.1"/>
    </source>
</evidence>
<gene>
    <name evidence="3" type="ORF">GCM10009762_26160</name>
</gene>
<dbReference type="SUPFAM" id="SSF57716">
    <property type="entry name" value="Glucocorticoid receptor-like (DNA-binding domain)"/>
    <property type="match status" value="1"/>
</dbReference>
<proteinExistence type="predicted"/>
<keyword evidence="1" id="KW-0863">Zinc-finger</keyword>
<sequence length="69" mass="8042">MPIQLRVDCRLDSLVSERHKLVESGYFDRSLDAYGQQGKPCRRCGTLIVREQFMNRSSHFCPTCQKPPR</sequence>
<comment type="caution">
    <text evidence="3">The sequence shown here is derived from an EMBL/GenBank/DDBJ whole genome shotgun (WGS) entry which is preliminary data.</text>
</comment>
<dbReference type="PROSITE" id="PS01242">
    <property type="entry name" value="ZF_FPG_1"/>
    <property type="match status" value="1"/>
</dbReference>
<organism evidence="3 4">
    <name type="scientific">Dermacoccus barathri</name>
    <dbReference type="NCBI Taxonomy" id="322601"/>
    <lineage>
        <taxon>Bacteria</taxon>
        <taxon>Bacillati</taxon>
        <taxon>Actinomycetota</taxon>
        <taxon>Actinomycetes</taxon>
        <taxon>Micrococcales</taxon>
        <taxon>Dermacoccaceae</taxon>
        <taxon>Dermacoccus</taxon>
    </lineage>
</organism>
<keyword evidence="1" id="KW-0479">Metal-binding</keyword>
<dbReference type="PROSITE" id="PS51066">
    <property type="entry name" value="ZF_FPG_2"/>
    <property type="match status" value="1"/>
</dbReference>
<dbReference type="InterPro" id="IPR010663">
    <property type="entry name" value="Znf_FPG/IleRS"/>
</dbReference>
<name>A0ABN2C6L9_9MICO</name>